<accession>A2DWN8</accession>
<dbReference type="InParanoid" id="A2DWN8"/>
<dbReference type="SMART" id="SM00248">
    <property type="entry name" value="ANK"/>
    <property type="match status" value="3"/>
</dbReference>
<dbReference type="STRING" id="5722.A2DWN8"/>
<sequence length="317" mass="36142">MTIDLQYYSQRIDEWYDNKEFYELRTAEQLGQLLKLCELDIKKFSKMSKHINKCFDDSAKLEIIQHAKLTYGTRMSNVFTLIEIISKLLNINILREAITLIKTRYTETQDSKQQNISGEESSPKAQKSSQKALQSRTSEENLQNLKRLTKVPENVPIFYEILQDAVAEGDEVSIKYAVEDGICDIRHSSNLHPNLVLISASQGNLALVELLHKFGADIQCKDDFDHNILHKFAQTSSLEGVKFALKFIDVNSKTATGLTALHIAALNEQPEICEYLLSLPETLKNEKDYEDATPLACALIRENYKVADILRNHDCKL</sequence>
<dbReference type="EMBL" id="DS113259">
    <property type="protein sequence ID" value="EAY15223.1"/>
    <property type="molecule type" value="Genomic_DNA"/>
</dbReference>
<feature type="compositionally biased region" description="Polar residues" evidence="1">
    <location>
        <begin position="111"/>
        <end position="120"/>
    </location>
</feature>
<dbReference type="PANTHER" id="PTHR24164:SF4">
    <property type="entry name" value="RELA-ASSOCIATED INHIBITOR"/>
    <property type="match status" value="1"/>
</dbReference>
<dbReference type="Proteomes" id="UP000001542">
    <property type="component" value="Unassembled WGS sequence"/>
</dbReference>
<protein>
    <submittedName>
        <fullName evidence="2">Uncharacterized protein</fullName>
    </submittedName>
</protein>
<gene>
    <name evidence="2" type="ORF">TVAG_202170</name>
</gene>
<reference evidence="2" key="2">
    <citation type="journal article" date="2007" name="Science">
        <title>Draft genome sequence of the sexually transmitted pathogen Trichomonas vaginalis.</title>
        <authorList>
            <person name="Carlton J.M."/>
            <person name="Hirt R.P."/>
            <person name="Silva J.C."/>
            <person name="Delcher A.L."/>
            <person name="Schatz M."/>
            <person name="Zhao Q."/>
            <person name="Wortman J.R."/>
            <person name="Bidwell S.L."/>
            <person name="Alsmark U.C.M."/>
            <person name="Besteiro S."/>
            <person name="Sicheritz-Ponten T."/>
            <person name="Noel C.J."/>
            <person name="Dacks J.B."/>
            <person name="Foster P.G."/>
            <person name="Simillion C."/>
            <person name="Van de Peer Y."/>
            <person name="Miranda-Saavedra D."/>
            <person name="Barton G.J."/>
            <person name="Westrop G.D."/>
            <person name="Mueller S."/>
            <person name="Dessi D."/>
            <person name="Fiori P.L."/>
            <person name="Ren Q."/>
            <person name="Paulsen I."/>
            <person name="Zhang H."/>
            <person name="Bastida-Corcuera F.D."/>
            <person name="Simoes-Barbosa A."/>
            <person name="Brown M.T."/>
            <person name="Hayes R.D."/>
            <person name="Mukherjee M."/>
            <person name="Okumura C.Y."/>
            <person name="Schneider R."/>
            <person name="Smith A.J."/>
            <person name="Vanacova S."/>
            <person name="Villalvazo M."/>
            <person name="Haas B.J."/>
            <person name="Pertea M."/>
            <person name="Feldblyum T.V."/>
            <person name="Utterback T.R."/>
            <person name="Shu C.L."/>
            <person name="Osoegawa K."/>
            <person name="de Jong P.J."/>
            <person name="Hrdy I."/>
            <person name="Horvathova L."/>
            <person name="Zubacova Z."/>
            <person name="Dolezal P."/>
            <person name="Malik S.B."/>
            <person name="Logsdon J.M. Jr."/>
            <person name="Henze K."/>
            <person name="Gupta A."/>
            <person name="Wang C.C."/>
            <person name="Dunne R.L."/>
            <person name="Upcroft J.A."/>
            <person name="Upcroft P."/>
            <person name="White O."/>
            <person name="Salzberg S.L."/>
            <person name="Tang P."/>
            <person name="Chiu C.-H."/>
            <person name="Lee Y.-S."/>
            <person name="Embley T.M."/>
            <person name="Coombs G.H."/>
            <person name="Mottram J.C."/>
            <person name="Tachezy J."/>
            <person name="Fraser-Liggett C.M."/>
            <person name="Johnson P.J."/>
        </authorList>
    </citation>
    <scope>NUCLEOTIDE SEQUENCE [LARGE SCALE GENOMIC DNA]</scope>
    <source>
        <strain evidence="2">G3</strain>
    </source>
</reference>
<dbReference type="Gene3D" id="1.25.40.20">
    <property type="entry name" value="Ankyrin repeat-containing domain"/>
    <property type="match status" value="1"/>
</dbReference>
<dbReference type="Pfam" id="PF12796">
    <property type="entry name" value="Ank_2"/>
    <property type="match status" value="1"/>
</dbReference>
<name>A2DWN8_TRIV3</name>
<dbReference type="InterPro" id="IPR028320">
    <property type="entry name" value="iASPP"/>
</dbReference>
<feature type="region of interest" description="Disordered" evidence="1">
    <location>
        <begin position="109"/>
        <end position="139"/>
    </location>
</feature>
<dbReference type="RefSeq" id="XP_001327446.1">
    <property type="nucleotide sequence ID" value="XM_001327411.1"/>
</dbReference>
<dbReference type="AlphaFoldDB" id="A2DWN8"/>
<proteinExistence type="predicted"/>
<reference evidence="2" key="1">
    <citation type="submission" date="2006-10" db="EMBL/GenBank/DDBJ databases">
        <authorList>
            <person name="Amadeo P."/>
            <person name="Zhao Q."/>
            <person name="Wortman J."/>
            <person name="Fraser-Liggett C."/>
            <person name="Carlton J."/>
        </authorList>
    </citation>
    <scope>NUCLEOTIDE SEQUENCE</scope>
    <source>
        <strain evidence="2">G3</strain>
    </source>
</reference>
<evidence type="ECO:0000313" key="2">
    <source>
        <dbReference type="EMBL" id="EAY15223.1"/>
    </source>
</evidence>
<evidence type="ECO:0000256" key="1">
    <source>
        <dbReference type="SAM" id="MobiDB-lite"/>
    </source>
</evidence>
<keyword evidence="3" id="KW-1185">Reference proteome</keyword>
<evidence type="ECO:0000313" key="3">
    <source>
        <dbReference type="Proteomes" id="UP000001542"/>
    </source>
</evidence>
<dbReference type="KEGG" id="tva:4773224"/>
<dbReference type="SMR" id="A2DWN8"/>
<organism evidence="2 3">
    <name type="scientific">Trichomonas vaginalis (strain ATCC PRA-98 / G3)</name>
    <dbReference type="NCBI Taxonomy" id="412133"/>
    <lineage>
        <taxon>Eukaryota</taxon>
        <taxon>Metamonada</taxon>
        <taxon>Parabasalia</taxon>
        <taxon>Trichomonadida</taxon>
        <taxon>Trichomonadidae</taxon>
        <taxon>Trichomonas</taxon>
    </lineage>
</organism>
<dbReference type="PANTHER" id="PTHR24164">
    <property type="entry name" value="RELA-ASSOCIATED INHIBITOR"/>
    <property type="match status" value="1"/>
</dbReference>
<dbReference type="VEuPathDB" id="TrichDB:TVAGG3_0201470"/>
<dbReference type="InterPro" id="IPR002110">
    <property type="entry name" value="Ankyrin_rpt"/>
</dbReference>
<dbReference type="SUPFAM" id="SSF48403">
    <property type="entry name" value="Ankyrin repeat"/>
    <property type="match status" value="1"/>
</dbReference>
<feature type="compositionally biased region" description="Low complexity" evidence="1">
    <location>
        <begin position="123"/>
        <end position="135"/>
    </location>
</feature>
<dbReference type="InterPro" id="IPR036770">
    <property type="entry name" value="Ankyrin_rpt-contain_sf"/>
</dbReference>
<dbReference type="VEuPathDB" id="TrichDB:TVAG_202170"/>
<dbReference type="GO" id="GO:0006357">
    <property type="term" value="P:regulation of transcription by RNA polymerase II"/>
    <property type="evidence" value="ECO:0000318"/>
    <property type="project" value="GO_Central"/>
</dbReference>